<sequence length="181" mass="19994">MPKLLAGLPRLAGRERLRALCARVVLLGRRGGVSALLGRHVRARARAHGLLNVPRRVRLGGPGGGRGRDAGRGRDELRALCAWHVRYPLLGALAAWPVRDGHGNGRGGGGVDLLACDHDRDVDYEPLLLDDLRPLPCVHHDGDRVLGQLRFEELQCECWRNTDLVFFRHLGFGIVYGELRT</sequence>
<protein>
    <submittedName>
        <fullName evidence="1">Uncharacterized protein</fullName>
    </submittedName>
</protein>
<keyword evidence="2" id="KW-1185">Reference proteome</keyword>
<dbReference type="EMBL" id="JAQQWN010000009">
    <property type="protein sequence ID" value="KAK8066909.1"/>
    <property type="molecule type" value="Genomic_DNA"/>
</dbReference>
<reference evidence="1 2" key="1">
    <citation type="submission" date="2023-01" db="EMBL/GenBank/DDBJ databases">
        <title>Analysis of 21 Apiospora genomes using comparative genomics revels a genus with tremendous synthesis potential of carbohydrate active enzymes and secondary metabolites.</title>
        <authorList>
            <person name="Sorensen T."/>
        </authorList>
    </citation>
    <scope>NUCLEOTIDE SEQUENCE [LARGE SCALE GENOMIC DNA]</scope>
    <source>
        <strain evidence="1 2">CBS 114990</strain>
    </source>
</reference>
<organism evidence="1 2">
    <name type="scientific">Apiospora hydei</name>
    <dbReference type="NCBI Taxonomy" id="1337664"/>
    <lineage>
        <taxon>Eukaryota</taxon>
        <taxon>Fungi</taxon>
        <taxon>Dikarya</taxon>
        <taxon>Ascomycota</taxon>
        <taxon>Pezizomycotina</taxon>
        <taxon>Sordariomycetes</taxon>
        <taxon>Xylariomycetidae</taxon>
        <taxon>Amphisphaeriales</taxon>
        <taxon>Apiosporaceae</taxon>
        <taxon>Apiospora</taxon>
    </lineage>
</organism>
<comment type="caution">
    <text evidence="1">The sequence shown here is derived from an EMBL/GenBank/DDBJ whole genome shotgun (WGS) entry which is preliminary data.</text>
</comment>
<proteinExistence type="predicted"/>
<gene>
    <name evidence="1" type="ORF">PG997_013656</name>
</gene>
<dbReference type="Proteomes" id="UP001433268">
    <property type="component" value="Unassembled WGS sequence"/>
</dbReference>
<accession>A0ABR1V6U2</accession>
<dbReference type="GeneID" id="92051030"/>
<evidence type="ECO:0000313" key="2">
    <source>
        <dbReference type="Proteomes" id="UP001433268"/>
    </source>
</evidence>
<name>A0ABR1V6U2_9PEZI</name>
<dbReference type="RefSeq" id="XP_066663662.1">
    <property type="nucleotide sequence ID" value="XM_066817970.1"/>
</dbReference>
<evidence type="ECO:0000313" key="1">
    <source>
        <dbReference type="EMBL" id="KAK8066909.1"/>
    </source>
</evidence>